<name>A0A9P0PME5_ACAOB</name>
<evidence type="ECO:0000256" key="1">
    <source>
        <dbReference type="SAM" id="MobiDB-lite"/>
    </source>
</evidence>
<evidence type="ECO:0000313" key="3">
    <source>
        <dbReference type="Proteomes" id="UP001152888"/>
    </source>
</evidence>
<proteinExistence type="predicted"/>
<evidence type="ECO:0000313" key="2">
    <source>
        <dbReference type="EMBL" id="CAH1989712.1"/>
    </source>
</evidence>
<dbReference type="PANTHER" id="PTHR47510:SF3">
    <property type="entry name" value="ENDO_EXONUCLEASE_PHOSPHATASE DOMAIN-CONTAINING PROTEIN"/>
    <property type="match status" value="1"/>
</dbReference>
<reference evidence="2" key="1">
    <citation type="submission" date="2022-03" db="EMBL/GenBank/DDBJ databases">
        <authorList>
            <person name="Sayadi A."/>
        </authorList>
    </citation>
    <scope>NUCLEOTIDE SEQUENCE</scope>
</reference>
<keyword evidence="3" id="KW-1185">Reference proteome</keyword>
<dbReference type="PANTHER" id="PTHR47510">
    <property type="entry name" value="REVERSE TRANSCRIPTASE DOMAIN-CONTAINING PROTEIN"/>
    <property type="match status" value="1"/>
</dbReference>
<dbReference type="EMBL" id="CAKOFQ010007070">
    <property type="protein sequence ID" value="CAH1989712.1"/>
    <property type="molecule type" value="Genomic_DNA"/>
</dbReference>
<protein>
    <submittedName>
        <fullName evidence="2">Uncharacterized protein</fullName>
    </submittedName>
</protein>
<sequence>MTTRSDPDKSPPKQNDLDAKSSVDKCSDPILMEDQHHPAEVVSINELLPKQEIQFDRMLPNSFNFRKSNISLLYDQLFCTNWNFLDSIHDVEEACEQFYAALNVIFSFCVPKYSTTRCRRQFPPWFNGIIIKDIRTKEILFRRLKLNSDEMTLHDYKALRLKIKKYIDIAYKDYVKKTEDDIKRDPSKFWSFVNSRSHGSIPKNMTYNGLDISEPQEILNSFADFFMITENTRVCNLHFAEDSIIWESTFHDEKTGRTITVPLK</sequence>
<dbReference type="Proteomes" id="UP001152888">
    <property type="component" value="Unassembled WGS sequence"/>
</dbReference>
<feature type="region of interest" description="Disordered" evidence="1">
    <location>
        <begin position="1"/>
        <end position="22"/>
    </location>
</feature>
<accession>A0A9P0PME5</accession>
<dbReference type="OrthoDB" id="7701049at2759"/>
<comment type="caution">
    <text evidence="2">The sequence shown here is derived from an EMBL/GenBank/DDBJ whole genome shotgun (WGS) entry which is preliminary data.</text>
</comment>
<organism evidence="2 3">
    <name type="scientific">Acanthoscelides obtectus</name>
    <name type="common">Bean weevil</name>
    <name type="synonym">Bruchus obtectus</name>
    <dbReference type="NCBI Taxonomy" id="200917"/>
    <lineage>
        <taxon>Eukaryota</taxon>
        <taxon>Metazoa</taxon>
        <taxon>Ecdysozoa</taxon>
        <taxon>Arthropoda</taxon>
        <taxon>Hexapoda</taxon>
        <taxon>Insecta</taxon>
        <taxon>Pterygota</taxon>
        <taxon>Neoptera</taxon>
        <taxon>Endopterygota</taxon>
        <taxon>Coleoptera</taxon>
        <taxon>Polyphaga</taxon>
        <taxon>Cucujiformia</taxon>
        <taxon>Chrysomeloidea</taxon>
        <taxon>Chrysomelidae</taxon>
        <taxon>Bruchinae</taxon>
        <taxon>Bruchini</taxon>
        <taxon>Acanthoscelides</taxon>
    </lineage>
</organism>
<dbReference type="AlphaFoldDB" id="A0A9P0PME5"/>
<gene>
    <name evidence="2" type="ORF">ACAOBT_LOCUS19199</name>
</gene>